<evidence type="ECO:0000256" key="2">
    <source>
        <dbReference type="ARBA" id="ARBA00022603"/>
    </source>
</evidence>
<gene>
    <name evidence="5" type="ORF">GCM10023081_34940</name>
</gene>
<proteinExistence type="inferred from homology"/>
<dbReference type="GO" id="GO:0008168">
    <property type="term" value="F:methyltransferase activity"/>
    <property type="evidence" value="ECO:0007669"/>
    <property type="project" value="UniProtKB-KW"/>
</dbReference>
<dbReference type="Gene3D" id="3.40.50.150">
    <property type="entry name" value="Vaccinia Virus protein VP39"/>
    <property type="match status" value="1"/>
</dbReference>
<evidence type="ECO:0000256" key="3">
    <source>
        <dbReference type="ARBA" id="ARBA00022679"/>
    </source>
</evidence>
<evidence type="ECO:0000259" key="4">
    <source>
        <dbReference type="Pfam" id="PF08241"/>
    </source>
</evidence>
<reference evidence="6" key="1">
    <citation type="journal article" date="2019" name="Int. J. Syst. Evol. Microbiol.">
        <title>The Global Catalogue of Microorganisms (GCM) 10K type strain sequencing project: providing services to taxonomists for standard genome sequencing and annotation.</title>
        <authorList>
            <consortium name="The Broad Institute Genomics Platform"/>
            <consortium name="The Broad Institute Genome Sequencing Center for Infectious Disease"/>
            <person name="Wu L."/>
            <person name="Ma J."/>
        </authorList>
    </citation>
    <scope>NUCLEOTIDE SEQUENCE [LARGE SCALE GENOMIC DNA]</scope>
    <source>
        <strain evidence="6">JCM 30742</strain>
    </source>
</reference>
<accession>A0ABP7CQE4</accession>
<dbReference type="InterPro" id="IPR051052">
    <property type="entry name" value="Diverse_substrate_MTase"/>
</dbReference>
<evidence type="ECO:0000256" key="1">
    <source>
        <dbReference type="ARBA" id="ARBA00008361"/>
    </source>
</evidence>
<evidence type="ECO:0000313" key="5">
    <source>
        <dbReference type="EMBL" id="GAA3694667.1"/>
    </source>
</evidence>
<dbReference type="EMBL" id="BAABEO010000023">
    <property type="protein sequence ID" value="GAA3694667.1"/>
    <property type="molecule type" value="Genomic_DNA"/>
</dbReference>
<dbReference type="Proteomes" id="UP001500752">
    <property type="component" value="Unassembled WGS sequence"/>
</dbReference>
<dbReference type="PANTHER" id="PTHR44942:SF4">
    <property type="entry name" value="METHYLTRANSFERASE TYPE 11 DOMAIN-CONTAINING PROTEIN"/>
    <property type="match status" value="1"/>
</dbReference>
<keyword evidence="2 5" id="KW-0489">Methyltransferase</keyword>
<protein>
    <submittedName>
        <fullName evidence="5">Class I SAM-dependent methyltransferase</fullName>
    </submittedName>
</protein>
<feature type="domain" description="Methyltransferase type 11" evidence="4">
    <location>
        <begin position="71"/>
        <end position="160"/>
    </location>
</feature>
<comment type="similarity">
    <text evidence="1">Belongs to the methyltransferase superfamily.</text>
</comment>
<dbReference type="CDD" id="cd02440">
    <property type="entry name" value="AdoMet_MTases"/>
    <property type="match status" value="1"/>
</dbReference>
<name>A0ABP7CQE4_9MICC</name>
<dbReference type="GO" id="GO:0032259">
    <property type="term" value="P:methylation"/>
    <property type="evidence" value="ECO:0007669"/>
    <property type="project" value="UniProtKB-KW"/>
</dbReference>
<dbReference type="InterPro" id="IPR013216">
    <property type="entry name" value="Methyltransf_11"/>
</dbReference>
<keyword evidence="6" id="KW-1185">Reference proteome</keyword>
<dbReference type="PANTHER" id="PTHR44942">
    <property type="entry name" value="METHYLTRANSF_11 DOMAIN-CONTAINING PROTEIN"/>
    <property type="match status" value="1"/>
</dbReference>
<organism evidence="5 6">
    <name type="scientific">Arthrobacter ginkgonis</name>
    <dbReference type="NCBI Taxonomy" id="1630594"/>
    <lineage>
        <taxon>Bacteria</taxon>
        <taxon>Bacillati</taxon>
        <taxon>Actinomycetota</taxon>
        <taxon>Actinomycetes</taxon>
        <taxon>Micrococcales</taxon>
        <taxon>Micrococcaceae</taxon>
        <taxon>Arthrobacter</taxon>
    </lineage>
</organism>
<sequence length="272" mass="28822">MPSTAEPNPLAPVPHPVVPNLPGRAFALEAAHRSALGAAFESGGEHYDAVRPGYPADAVDFMVPAGATDAVDVGAGTGIFTGLLVARGLRTTAVDPSADMLAALRARLPGVPAVQGTAEETGLPEAGADVVVFAQAWHWVDPLAASTEAARLLRPGGTLALVWNQLDVSVPWVHRLARIMHAGDVHRPGFVPPLGPEFAPWESHETSWEDTLTPEGLVDLAKSRSYYLRATAGVRAKVEANLRWYLHEHLGHAPGEPIALPYVTHAWRAAKA</sequence>
<dbReference type="InterPro" id="IPR029063">
    <property type="entry name" value="SAM-dependent_MTases_sf"/>
</dbReference>
<comment type="caution">
    <text evidence="5">The sequence shown here is derived from an EMBL/GenBank/DDBJ whole genome shotgun (WGS) entry which is preliminary data.</text>
</comment>
<dbReference type="RefSeq" id="WP_425548097.1">
    <property type="nucleotide sequence ID" value="NZ_BAABEO010000023.1"/>
</dbReference>
<evidence type="ECO:0000313" key="6">
    <source>
        <dbReference type="Proteomes" id="UP001500752"/>
    </source>
</evidence>
<keyword evidence="3" id="KW-0808">Transferase</keyword>
<dbReference type="SUPFAM" id="SSF53335">
    <property type="entry name" value="S-adenosyl-L-methionine-dependent methyltransferases"/>
    <property type="match status" value="1"/>
</dbReference>
<dbReference type="Pfam" id="PF08241">
    <property type="entry name" value="Methyltransf_11"/>
    <property type="match status" value="1"/>
</dbReference>